<protein>
    <submittedName>
        <fullName evidence="1">Uncharacterized protein</fullName>
    </submittedName>
</protein>
<dbReference type="Proteomes" id="UP000031366">
    <property type="component" value="Unassembled WGS sequence"/>
</dbReference>
<dbReference type="EMBL" id="AYSO01000015">
    <property type="protein sequence ID" value="KIE46862.1"/>
    <property type="molecule type" value="Genomic_DNA"/>
</dbReference>
<dbReference type="AlphaFoldDB" id="A0A0C1R0D4"/>
<evidence type="ECO:0000313" key="1">
    <source>
        <dbReference type="EMBL" id="KIE46862.1"/>
    </source>
</evidence>
<reference evidence="1 2" key="1">
    <citation type="journal article" date="2015" name="Infect. Genet. Evol.">
        <title>Genomic sequences of six botulinum neurotoxin-producing strains representing three clostridial species illustrate the mobility and diversity of botulinum neurotoxin genes.</title>
        <authorList>
            <person name="Smith T.J."/>
            <person name="Hill K.K."/>
            <person name="Xie G."/>
            <person name="Foley B.T."/>
            <person name="Williamson C.H."/>
            <person name="Foster J.T."/>
            <person name="Johnson S.L."/>
            <person name="Chertkov O."/>
            <person name="Teshima H."/>
            <person name="Gibbons H.S."/>
            <person name="Johnsky L.A."/>
            <person name="Karavis M.A."/>
            <person name="Smith L.A."/>
        </authorList>
    </citation>
    <scope>NUCLEOTIDE SEQUENCE [LARGE SCALE GENOMIC DNA]</scope>
    <source>
        <strain evidence="1 2">CDC 2741</strain>
    </source>
</reference>
<sequence>MTIYQNKDHILKLDFYINISYKNNKRILTWKLKYYVNQFLI</sequence>
<comment type="caution">
    <text evidence="1">The sequence shown here is derived from an EMBL/GenBank/DDBJ whole genome shotgun (WGS) entry which is preliminary data.</text>
</comment>
<proteinExistence type="predicted"/>
<keyword evidence="2" id="KW-1185">Reference proteome</keyword>
<organism evidence="1 2">
    <name type="scientific">Clostridium argentinense CDC 2741</name>
    <dbReference type="NCBI Taxonomy" id="1418104"/>
    <lineage>
        <taxon>Bacteria</taxon>
        <taxon>Bacillati</taxon>
        <taxon>Bacillota</taxon>
        <taxon>Clostridia</taxon>
        <taxon>Eubacteriales</taxon>
        <taxon>Clostridiaceae</taxon>
        <taxon>Clostridium</taxon>
    </lineage>
</organism>
<evidence type="ECO:0000313" key="2">
    <source>
        <dbReference type="Proteomes" id="UP000031366"/>
    </source>
</evidence>
<gene>
    <name evidence="1" type="ORF">U732_1181</name>
</gene>
<accession>A0A0C1R0D4</accession>
<name>A0A0C1R0D4_9CLOT</name>